<keyword evidence="4 7" id="KW-0378">Hydrolase</keyword>
<dbReference type="RefSeq" id="WP_128467512.1">
    <property type="nucleotide sequence ID" value="NZ_CP035108.1"/>
</dbReference>
<dbReference type="InterPro" id="IPR004446">
    <property type="entry name" value="Heptose_bisP_phosphatase"/>
</dbReference>
<protein>
    <recommendedName>
        <fullName evidence="6 7">D,D-heptose 1,7-bisphosphate phosphatase</fullName>
        <ecNumber evidence="7">3.1.3.-</ecNumber>
    </recommendedName>
</protein>
<evidence type="ECO:0000256" key="8">
    <source>
        <dbReference type="PIRSR" id="PIRSR004682-1"/>
    </source>
</evidence>
<feature type="binding site" evidence="11">
    <location>
        <position position="135"/>
    </location>
    <ligand>
        <name>Mg(2+)</name>
        <dbReference type="ChEBI" id="CHEBI:18420"/>
    </ligand>
</feature>
<reference evidence="12 13" key="1">
    <citation type="submission" date="2019-01" db="EMBL/GenBank/DDBJ databases">
        <title>Geovibrio thiophilus DSM 11263, complete genome.</title>
        <authorList>
            <person name="Spring S."/>
            <person name="Bunk B."/>
            <person name="Sproer C."/>
        </authorList>
    </citation>
    <scope>NUCLEOTIDE SEQUENCE [LARGE SCALE GENOMIC DNA]</scope>
    <source>
        <strain evidence="12 13">DSM 11263</strain>
    </source>
</reference>
<gene>
    <name evidence="12" type="ORF">EP073_12570</name>
</gene>
<dbReference type="InterPro" id="IPR023214">
    <property type="entry name" value="HAD_sf"/>
</dbReference>
<name>A0A3R5Y8G2_9BACT</name>
<dbReference type="Pfam" id="PF13242">
    <property type="entry name" value="Hydrolase_like"/>
    <property type="match status" value="1"/>
</dbReference>
<feature type="binding site" evidence="11">
    <location>
        <position position="91"/>
    </location>
    <ligand>
        <name>Zn(2+)</name>
        <dbReference type="ChEBI" id="CHEBI:29105"/>
    </ligand>
</feature>
<comment type="cofactor">
    <cofactor evidence="11">
        <name>Zn(2+)</name>
        <dbReference type="ChEBI" id="CHEBI:29105"/>
    </cofactor>
</comment>
<dbReference type="OrthoDB" id="9801899at2"/>
<feature type="site" description="Contributes to substrate recognition" evidence="10">
    <location>
        <position position="110"/>
    </location>
</feature>
<dbReference type="PANTHER" id="PTHR42891:SF1">
    <property type="entry name" value="D-GLYCERO-BETA-D-MANNO-HEPTOSE-1,7-BISPHOSPHATE 7-PHOSPHATASE"/>
    <property type="match status" value="1"/>
</dbReference>
<evidence type="ECO:0000256" key="1">
    <source>
        <dbReference type="ARBA" id="ARBA00004496"/>
    </source>
</evidence>
<dbReference type="NCBIfam" id="TIGR01662">
    <property type="entry name" value="HAD-SF-IIIA"/>
    <property type="match status" value="1"/>
</dbReference>
<feature type="binding site" evidence="11">
    <location>
        <position position="136"/>
    </location>
    <ligand>
        <name>Mg(2+)</name>
        <dbReference type="ChEBI" id="CHEBI:18420"/>
    </ligand>
</feature>
<keyword evidence="3 11" id="KW-0479">Metal-binding</keyword>
<keyword evidence="2 7" id="KW-0963">Cytoplasm</keyword>
<dbReference type="GO" id="GO:0005737">
    <property type="term" value="C:cytoplasm"/>
    <property type="evidence" value="ECO:0007669"/>
    <property type="project" value="UniProtKB-SubCell"/>
</dbReference>
<feature type="binding site" evidence="9">
    <location>
        <begin position="18"/>
        <end position="21"/>
    </location>
    <ligand>
        <name>substrate</name>
    </ligand>
</feature>
<evidence type="ECO:0000256" key="4">
    <source>
        <dbReference type="ARBA" id="ARBA00022801"/>
    </source>
</evidence>
<dbReference type="InterPro" id="IPR006543">
    <property type="entry name" value="Histidinol-phos"/>
</dbReference>
<feature type="binding site" evidence="11">
    <location>
        <position position="106"/>
    </location>
    <ligand>
        <name>Zn(2+)</name>
        <dbReference type="ChEBI" id="CHEBI:29105"/>
    </ligand>
</feature>
<feature type="active site" description="Nucleophile" evidence="8">
    <location>
        <position position="10"/>
    </location>
</feature>
<keyword evidence="5 7" id="KW-0119">Carbohydrate metabolism</keyword>
<organism evidence="12 13">
    <name type="scientific">Geovibrio thiophilus</name>
    <dbReference type="NCBI Taxonomy" id="139438"/>
    <lineage>
        <taxon>Bacteria</taxon>
        <taxon>Pseudomonadati</taxon>
        <taxon>Deferribacterota</taxon>
        <taxon>Deferribacteres</taxon>
        <taxon>Deferribacterales</taxon>
        <taxon>Geovibrionaceae</taxon>
        <taxon>Geovibrio</taxon>
    </lineage>
</organism>
<evidence type="ECO:0000313" key="13">
    <source>
        <dbReference type="Proteomes" id="UP000287502"/>
    </source>
</evidence>
<evidence type="ECO:0000256" key="10">
    <source>
        <dbReference type="PIRSR" id="PIRSR004682-3"/>
    </source>
</evidence>
<dbReference type="InterPro" id="IPR006549">
    <property type="entry name" value="HAD-SF_hydro_IIIA"/>
</dbReference>
<dbReference type="GO" id="GO:0016791">
    <property type="term" value="F:phosphatase activity"/>
    <property type="evidence" value="ECO:0007669"/>
    <property type="project" value="InterPro"/>
</dbReference>
<dbReference type="Gene3D" id="3.40.50.1000">
    <property type="entry name" value="HAD superfamily/HAD-like"/>
    <property type="match status" value="1"/>
</dbReference>
<evidence type="ECO:0000256" key="5">
    <source>
        <dbReference type="ARBA" id="ARBA00023277"/>
    </source>
</evidence>
<dbReference type="CDD" id="cd07503">
    <property type="entry name" value="HAD_HisB-N"/>
    <property type="match status" value="1"/>
</dbReference>
<comment type="similarity">
    <text evidence="7">Belongs to the gmhB family.</text>
</comment>
<feature type="binding site" evidence="11">
    <location>
        <position position="12"/>
    </location>
    <ligand>
        <name>Mg(2+)</name>
        <dbReference type="ChEBI" id="CHEBI:18420"/>
    </ligand>
</feature>
<accession>A0A3R5Y8G2</accession>
<dbReference type="SUPFAM" id="SSF56784">
    <property type="entry name" value="HAD-like"/>
    <property type="match status" value="1"/>
</dbReference>
<evidence type="ECO:0000256" key="6">
    <source>
        <dbReference type="ARBA" id="ARBA00031828"/>
    </source>
</evidence>
<proteinExistence type="inferred from homology"/>
<evidence type="ECO:0000313" key="12">
    <source>
        <dbReference type="EMBL" id="QAR34207.1"/>
    </source>
</evidence>
<dbReference type="EMBL" id="CP035108">
    <property type="protein sequence ID" value="QAR34207.1"/>
    <property type="molecule type" value="Genomic_DNA"/>
</dbReference>
<feature type="binding site" evidence="9">
    <location>
        <begin position="52"/>
        <end position="55"/>
    </location>
    <ligand>
        <name>substrate</name>
    </ligand>
</feature>
<keyword evidence="11" id="KW-0460">Magnesium</keyword>
<feature type="binding site" evidence="9">
    <location>
        <begin position="10"/>
        <end position="12"/>
    </location>
    <ligand>
        <name>substrate</name>
    </ligand>
</feature>
<evidence type="ECO:0000256" key="2">
    <source>
        <dbReference type="ARBA" id="ARBA00022490"/>
    </source>
</evidence>
<feature type="binding site" evidence="11">
    <location>
        <position position="108"/>
    </location>
    <ligand>
        <name>Zn(2+)</name>
        <dbReference type="ChEBI" id="CHEBI:29105"/>
    </ligand>
</feature>
<dbReference type="AlphaFoldDB" id="A0A3R5Y8G2"/>
<feature type="binding site" evidence="11">
    <location>
        <position position="10"/>
    </location>
    <ligand>
        <name>Mg(2+)</name>
        <dbReference type="ChEBI" id="CHEBI:18420"/>
    </ligand>
</feature>
<feature type="site" description="Contributes to substrate recognition" evidence="10">
    <location>
        <position position="109"/>
    </location>
</feature>
<dbReference type="InterPro" id="IPR036412">
    <property type="entry name" value="HAD-like_sf"/>
</dbReference>
<evidence type="ECO:0000256" key="7">
    <source>
        <dbReference type="PIRNR" id="PIRNR004682"/>
    </source>
</evidence>
<dbReference type="NCBIfam" id="TIGR01656">
    <property type="entry name" value="Histidinol-ppas"/>
    <property type="match status" value="1"/>
</dbReference>
<dbReference type="PIRSF" id="PIRSF004682">
    <property type="entry name" value="GmhB"/>
    <property type="match status" value="1"/>
</dbReference>
<evidence type="ECO:0000256" key="9">
    <source>
        <dbReference type="PIRSR" id="PIRSR004682-2"/>
    </source>
</evidence>
<dbReference type="GO" id="GO:0005975">
    <property type="term" value="P:carbohydrate metabolic process"/>
    <property type="evidence" value="ECO:0007669"/>
    <property type="project" value="InterPro"/>
</dbReference>
<dbReference type="KEGG" id="gtl:EP073_12570"/>
<feature type="site" description="Stabilizes the phosphoryl group" evidence="10">
    <location>
        <position position="52"/>
    </location>
</feature>
<comment type="subcellular location">
    <subcellularLocation>
        <location evidence="1 7">Cytoplasm</location>
    </subcellularLocation>
</comment>
<evidence type="ECO:0000256" key="11">
    <source>
        <dbReference type="PIRSR" id="PIRSR004682-4"/>
    </source>
</evidence>
<feature type="binding site" evidence="11">
    <location>
        <position position="93"/>
    </location>
    <ligand>
        <name>Zn(2+)</name>
        <dbReference type="ChEBI" id="CHEBI:29105"/>
    </ligand>
</feature>
<dbReference type="Proteomes" id="UP000287502">
    <property type="component" value="Chromosome"/>
</dbReference>
<feature type="binding site" evidence="9">
    <location>
        <position position="136"/>
    </location>
    <ligand>
        <name>substrate</name>
    </ligand>
</feature>
<evidence type="ECO:0000256" key="3">
    <source>
        <dbReference type="ARBA" id="ARBA00022723"/>
    </source>
</evidence>
<keyword evidence="11" id="KW-0862">Zinc</keyword>
<dbReference type="EC" id="3.1.3.-" evidence="7"/>
<dbReference type="PANTHER" id="PTHR42891">
    <property type="entry name" value="D-GLYCERO-BETA-D-MANNO-HEPTOSE-1,7-BISPHOSPHATE 7-PHOSPHATASE"/>
    <property type="match status" value="1"/>
</dbReference>
<comment type="cofactor">
    <cofactor evidence="11">
        <name>Mg(2+)</name>
        <dbReference type="ChEBI" id="CHEBI:18420"/>
    </cofactor>
</comment>
<keyword evidence="13" id="KW-1185">Reference proteome</keyword>
<feature type="active site" description="Proton donor" evidence="8">
    <location>
        <position position="12"/>
    </location>
</feature>
<dbReference type="GO" id="GO:0046872">
    <property type="term" value="F:metal ion binding"/>
    <property type="evidence" value="ECO:0007669"/>
    <property type="project" value="UniProtKB-KW"/>
</dbReference>
<feature type="binding site" evidence="9">
    <location>
        <begin position="109"/>
        <end position="110"/>
    </location>
    <ligand>
        <name>substrate</name>
    </ligand>
</feature>
<sequence>MEKFPAVFIDRDGTMNIEAGYIDHPDNFNLYPFVPHAVRLLNTHGFIVVVLTNQAGVGRGYFGEDNVELLHSKMRSELSKGGAKLDAVYYCPHHTSSKDPKYAIDCDCRKPRTGMADRALSELPIDTDRMFIIGDKMSDIKLGKKLGCRTYLVKTGYGLREAEKNPESADIITDSLLTAVLDILQISRQAQPDQTPA</sequence>